<comment type="caution">
    <text evidence="2">The sequence shown here is derived from an EMBL/GenBank/DDBJ whole genome shotgun (WGS) entry which is preliminary data.</text>
</comment>
<feature type="compositionally biased region" description="Low complexity" evidence="1">
    <location>
        <begin position="71"/>
        <end position="87"/>
    </location>
</feature>
<proteinExistence type="predicted"/>
<evidence type="ECO:0000256" key="1">
    <source>
        <dbReference type="SAM" id="MobiDB-lite"/>
    </source>
</evidence>
<keyword evidence="3" id="KW-1185">Reference proteome</keyword>
<dbReference type="Proteomes" id="UP000791440">
    <property type="component" value="Unassembled WGS sequence"/>
</dbReference>
<name>A0A922CXW5_MANSE</name>
<protein>
    <submittedName>
        <fullName evidence="2">Uncharacterized protein</fullName>
    </submittedName>
</protein>
<gene>
    <name evidence="2" type="ORF">O3G_MSEX014104</name>
</gene>
<reference evidence="2" key="1">
    <citation type="journal article" date="2016" name="Insect Biochem. Mol. Biol.">
        <title>Multifaceted biological insights from a draft genome sequence of the tobacco hornworm moth, Manduca sexta.</title>
        <authorList>
            <person name="Kanost M.R."/>
            <person name="Arrese E.L."/>
            <person name="Cao X."/>
            <person name="Chen Y.R."/>
            <person name="Chellapilla S."/>
            <person name="Goldsmith M.R."/>
            <person name="Grosse-Wilde E."/>
            <person name="Heckel D.G."/>
            <person name="Herndon N."/>
            <person name="Jiang H."/>
            <person name="Papanicolaou A."/>
            <person name="Qu J."/>
            <person name="Soulages J.L."/>
            <person name="Vogel H."/>
            <person name="Walters J."/>
            <person name="Waterhouse R.M."/>
            <person name="Ahn S.J."/>
            <person name="Almeida F.C."/>
            <person name="An C."/>
            <person name="Aqrawi P."/>
            <person name="Bretschneider A."/>
            <person name="Bryant W.B."/>
            <person name="Bucks S."/>
            <person name="Chao H."/>
            <person name="Chevignon G."/>
            <person name="Christen J.M."/>
            <person name="Clarke D.F."/>
            <person name="Dittmer N.T."/>
            <person name="Ferguson L.C.F."/>
            <person name="Garavelou S."/>
            <person name="Gordon K.H.J."/>
            <person name="Gunaratna R.T."/>
            <person name="Han Y."/>
            <person name="Hauser F."/>
            <person name="He Y."/>
            <person name="Heidel-Fischer H."/>
            <person name="Hirsh A."/>
            <person name="Hu Y."/>
            <person name="Jiang H."/>
            <person name="Kalra D."/>
            <person name="Klinner C."/>
            <person name="Konig C."/>
            <person name="Kovar C."/>
            <person name="Kroll A.R."/>
            <person name="Kuwar S.S."/>
            <person name="Lee S.L."/>
            <person name="Lehman R."/>
            <person name="Li K."/>
            <person name="Li Z."/>
            <person name="Liang H."/>
            <person name="Lovelace S."/>
            <person name="Lu Z."/>
            <person name="Mansfield J.H."/>
            <person name="McCulloch K.J."/>
            <person name="Mathew T."/>
            <person name="Morton B."/>
            <person name="Muzny D.M."/>
            <person name="Neunemann D."/>
            <person name="Ongeri F."/>
            <person name="Pauchet Y."/>
            <person name="Pu L.L."/>
            <person name="Pyrousis I."/>
            <person name="Rao X.J."/>
            <person name="Redding A."/>
            <person name="Roesel C."/>
            <person name="Sanchez-Gracia A."/>
            <person name="Schaack S."/>
            <person name="Shukla A."/>
            <person name="Tetreau G."/>
            <person name="Wang Y."/>
            <person name="Xiong G.H."/>
            <person name="Traut W."/>
            <person name="Walsh T.K."/>
            <person name="Worley K.C."/>
            <person name="Wu D."/>
            <person name="Wu W."/>
            <person name="Wu Y.Q."/>
            <person name="Zhang X."/>
            <person name="Zou Z."/>
            <person name="Zucker H."/>
            <person name="Briscoe A.D."/>
            <person name="Burmester T."/>
            <person name="Clem R.J."/>
            <person name="Feyereisen R."/>
            <person name="Grimmelikhuijzen C.J.P."/>
            <person name="Hamodrakas S.J."/>
            <person name="Hansson B.S."/>
            <person name="Huguet E."/>
            <person name="Jermiin L.S."/>
            <person name="Lan Q."/>
            <person name="Lehman H.K."/>
            <person name="Lorenzen M."/>
            <person name="Merzendorfer H."/>
            <person name="Michalopoulos I."/>
            <person name="Morton D.B."/>
            <person name="Muthukrishnan S."/>
            <person name="Oakeshott J.G."/>
            <person name="Palmer W."/>
            <person name="Park Y."/>
            <person name="Passarelli A.L."/>
            <person name="Rozas J."/>
            <person name="Schwartz L.M."/>
            <person name="Smith W."/>
            <person name="Southgate A."/>
            <person name="Vilcinskas A."/>
            <person name="Vogt R."/>
            <person name="Wang P."/>
            <person name="Werren J."/>
            <person name="Yu X.Q."/>
            <person name="Zhou J.J."/>
            <person name="Brown S.J."/>
            <person name="Scherer S.E."/>
            <person name="Richards S."/>
            <person name="Blissard G.W."/>
        </authorList>
    </citation>
    <scope>NUCLEOTIDE SEQUENCE</scope>
</reference>
<evidence type="ECO:0000313" key="2">
    <source>
        <dbReference type="EMBL" id="KAG6463850.1"/>
    </source>
</evidence>
<organism evidence="2 3">
    <name type="scientific">Manduca sexta</name>
    <name type="common">Tobacco hawkmoth</name>
    <name type="synonym">Tobacco hornworm</name>
    <dbReference type="NCBI Taxonomy" id="7130"/>
    <lineage>
        <taxon>Eukaryota</taxon>
        <taxon>Metazoa</taxon>
        <taxon>Ecdysozoa</taxon>
        <taxon>Arthropoda</taxon>
        <taxon>Hexapoda</taxon>
        <taxon>Insecta</taxon>
        <taxon>Pterygota</taxon>
        <taxon>Neoptera</taxon>
        <taxon>Endopterygota</taxon>
        <taxon>Lepidoptera</taxon>
        <taxon>Glossata</taxon>
        <taxon>Ditrysia</taxon>
        <taxon>Bombycoidea</taxon>
        <taxon>Sphingidae</taxon>
        <taxon>Sphinginae</taxon>
        <taxon>Sphingini</taxon>
        <taxon>Manduca</taxon>
    </lineage>
</organism>
<feature type="region of interest" description="Disordered" evidence="1">
    <location>
        <begin position="1"/>
        <end position="93"/>
    </location>
</feature>
<evidence type="ECO:0000313" key="3">
    <source>
        <dbReference type="Proteomes" id="UP000791440"/>
    </source>
</evidence>
<accession>A0A922CXW5</accession>
<dbReference type="EMBL" id="JH669045">
    <property type="protein sequence ID" value="KAG6463850.1"/>
    <property type="molecule type" value="Genomic_DNA"/>
</dbReference>
<sequence>MEIDSNSKRIGPLSGGDRRSTSVAGVGRGRMLASDSGRTGWSGVGDRGVRGRSLDVTAEDSTGDTLRNREASPASSAGTSTSTTVTTKDARQKWSNSELEELMYCYYKAKVGGPGYIKRLEDRFKTRNPNNPKCRQFAGNKLSNQVRSVLSRRFISTELLEHIKRKAEQVHPSPNTQSRDVPRMTTETTNTQFTANHDILTATIIQATNVSRDQPTPQHADLTPIPHTLTFEQSQLNTQDPNTTLTCESEIQGVSVNEDQDAINCCKYYQKSEKHP</sequence>
<reference evidence="2" key="2">
    <citation type="submission" date="2020-12" db="EMBL/GenBank/DDBJ databases">
        <authorList>
            <person name="Kanost M."/>
        </authorList>
    </citation>
    <scope>NUCLEOTIDE SEQUENCE</scope>
</reference>
<dbReference type="AlphaFoldDB" id="A0A922CXW5"/>